<keyword evidence="4" id="KW-1185">Reference proteome</keyword>
<evidence type="ECO:0000256" key="1">
    <source>
        <dbReference type="SAM" id="MobiDB-lite"/>
    </source>
</evidence>
<keyword evidence="2" id="KW-1133">Transmembrane helix</keyword>
<dbReference type="InterPro" id="IPR012902">
    <property type="entry name" value="N_methyl_site"/>
</dbReference>
<accession>A0A0R0CBX8</accession>
<feature type="compositionally biased region" description="Polar residues" evidence="1">
    <location>
        <begin position="136"/>
        <end position="150"/>
    </location>
</feature>
<evidence type="ECO:0000313" key="4">
    <source>
        <dbReference type="Proteomes" id="UP000051863"/>
    </source>
</evidence>
<evidence type="ECO:0000256" key="2">
    <source>
        <dbReference type="SAM" id="Phobius"/>
    </source>
</evidence>
<keyword evidence="2" id="KW-0472">Membrane</keyword>
<organism evidence="3 4">
    <name type="scientific">Stenotrophomonas terrae</name>
    <dbReference type="NCBI Taxonomy" id="405446"/>
    <lineage>
        <taxon>Bacteria</taxon>
        <taxon>Pseudomonadati</taxon>
        <taxon>Pseudomonadota</taxon>
        <taxon>Gammaproteobacteria</taxon>
        <taxon>Lysobacterales</taxon>
        <taxon>Lysobacteraceae</taxon>
        <taxon>Stenotrophomonas</taxon>
    </lineage>
</organism>
<proteinExistence type="predicted"/>
<dbReference type="AlphaFoldDB" id="A0A0R0CBX8"/>
<gene>
    <name evidence="3" type="ORF">ABB27_13800</name>
</gene>
<dbReference type="InterPro" id="IPR013362">
    <property type="entry name" value="Pilus_4_PilV"/>
</dbReference>
<keyword evidence="2" id="KW-0812">Transmembrane</keyword>
<protein>
    <submittedName>
        <fullName evidence="3">Prepilin</fullName>
    </submittedName>
</protein>
<sequence length="156" mass="16166">MRRQKIAGVSLLEVLISVLIMGIGMLGIAAMQATALRNSQSSVERSQAVIQSYTIIDAMRANRELALGGSYNTGGWMCSAPTGSSLSATDSASWLASLRAALGSAVDDAAVCGQVSCTTSTGICVVGVRWDDSRAGASNGSQQGSDQYSVETRVRL</sequence>
<name>A0A0R0CBX8_9GAMM</name>
<feature type="transmembrane region" description="Helical" evidence="2">
    <location>
        <begin position="12"/>
        <end position="31"/>
    </location>
</feature>
<dbReference type="PATRIC" id="fig|405446.3.peg.2371"/>
<comment type="caution">
    <text evidence="3">The sequence shown here is derived from an EMBL/GenBank/DDBJ whole genome shotgun (WGS) entry which is preliminary data.</text>
</comment>
<dbReference type="EMBL" id="LDJJ01000047">
    <property type="protein sequence ID" value="KRG66470.1"/>
    <property type="molecule type" value="Genomic_DNA"/>
</dbReference>
<reference evidence="3 4" key="1">
    <citation type="submission" date="2015-05" db="EMBL/GenBank/DDBJ databases">
        <title>Genome sequencing and analysis of members of genus Stenotrophomonas.</title>
        <authorList>
            <person name="Patil P.P."/>
            <person name="Midha S."/>
            <person name="Patil P.B."/>
        </authorList>
    </citation>
    <scope>NUCLEOTIDE SEQUENCE [LARGE SCALE GENOMIC DNA]</scope>
    <source>
        <strain evidence="3 4">DSM 18941</strain>
    </source>
</reference>
<feature type="region of interest" description="Disordered" evidence="1">
    <location>
        <begin position="135"/>
        <end position="156"/>
    </location>
</feature>
<evidence type="ECO:0000313" key="3">
    <source>
        <dbReference type="EMBL" id="KRG66470.1"/>
    </source>
</evidence>
<dbReference type="NCBIfam" id="TIGR02523">
    <property type="entry name" value="type_IV_pilV"/>
    <property type="match status" value="1"/>
</dbReference>
<dbReference type="Proteomes" id="UP000051863">
    <property type="component" value="Unassembled WGS sequence"/>
</dbReference>
<dbReference type="Pfam" id="PF07963">
    <property type="entry name" value="N_methyl"/>
    <property type="match status" value="1"/>
</dbReference>